<feature type="compositionally biased region" description="Acidic residues" evidence="10">
    <location>
        <begin position="138"/>
        <end position="148"/>
    </location>
</feature>
<dbReference type="PANTHER" id="PTHR14003">
    <property type="entry name" value="TRANSCRIPTIONAL REPRESSOR PROTEIN YY"/>
    <property type="match status" value="1"/>
</dbReference>
<comment type="similarity">
    <text evidence="2">Belongs to the krueppel C2H2-type zinc-finger protein family.</text>
</comment>
<feature type="region of interest" description="Disordered" evidence="10">
    <location>
        <begin position="532"/>
        <end position="552"/>
    </location>
</feature>
<dbReference type="STRING" id="7918.ENSLOCP00000003335"/>
<comment type="subcellular location">
    <subcellularLocation>
        <location evidence="1">Nucleus</location>
    </subcellularLocation>
</comment>
<dbReference type="OrthoDB" id="427030at2759"/>
<dbReference type="GO" id="GO:0003700">
    <property type="term" value="F:DNA-binding transcription factor activity"/>
    <property type="evidence" value="ECO:0000318"/>
    <property type="project" value="GO_Central"/>
</dbReference>
<feature type="compositionally biased region" description="Basic and acidic residues" evidence="10">
    <location>
        <begin position="305"/>
        <end position="316"/>
    </location>
</feature>
<feature type="domain" description="C2H2-type" evidence="11">
    <location>
        <begin position="480"/>
        <end position="507"/>
    </location>
</feature>
<evidence type="ECO:0000256" key="10">
    <source>
        <dbReference type="SAM" id="MobiDB-lite"/>
    </source>
</evidence>
<evidence type="ECO:0000256" key="8">
    <source>
        <dbReference type="ARBA" id="ARBA00023242"/>
    </source>
</evidence>
<dbReference type="GO" id="GO:0006357">
    <property type="term" value="P:regulation of transcription by RNA polymerase II"/>
    <property type="evidence" value="ECO:0000318"/>
    <property type="project" value="GO_Central"/>
</dbReference>
<dbReference type="PROSITE" id="PS50157">
    <property type="entry name" value="ZINC_FINGER_C2H2_2"/>
    <property type="match status" value="5"/>
</dbReference>
<feature type="domain" description="C2H2-type" evidence="11">
    <location>
        <begin position="424"/>
        <end position="451"/>
    </location>
</feature>
<dbReference type="SMART" id="SM00355">
    <property type="entry name" value="ZnF_C2H2"/>
    <property type="match status" value="5"/>
</dbReference>
<dbReference type="Bgee" id="ENSLOCG00000002836">
    <property type="expression patterns" value="Expressed in camera-type eye and 13 other cell types or tissues"/>
</dbReference>
<feature type="compositionally biased region" description="Pro residues" evidence="10">
    <location>
        <begin position="541"/>
        <end position="552"/>
    </location>
</feature>
<dbReference type="GO" id="GO:0000978">
    <property type="term" value="F:RNA polymerase II cis-regulatory region sequence-specific DNA binding"/>
    <property type="evidence" value="ECO:0000318"/>
    <property type="project" value="GO_Central"/>
</dbReference>
<organism evidence="12 13">
    <name type="scientific">Lepisosteus oculatus</name>
    <name type="common">Spotted gar</name>
    <dbReference type="NCBI Taxonomy" id="7918"/>
    <lineage>
        <taxon>Eukaryota</taxon>
        <taxon>Metazoa</taxon>
        <taxon>Chordata</taxon>
        <taxon>Craniata</taxon>
        <taxon>Vertebrata</taxon>
        <taxon>Euteleostomi</taxon>
        <taxon>Actinopterygii</taxon>
        <taxon>Neopterygii</taxon>
        <taxon>Holostei</taxon>
        <taxon>Semionotiformes</taxon>
        <taxon>Lepisosteidae</taxon>
        <taxon>Lepisosteus</taxon>
    </lineage>
</organism>
<dbReference type="KEGG" id="loc:102698519"/>
<evidence type="ECO:0000313" key="13">
    <source>
        <dbReference type="Proteomes" id="UP000018468"/>
    </source>
</evidence>
<keyword evidence="5 9" id="KW-0863">Zinc-finger</keyword>
<dbReference type="GeneID" id="102698519"/>
<evidence type="ECO:0000256" key="6">
    <source>
        <dbReference type="ARBA" id="ARBA00022833"/>
    </source>
</evidence>
<evidence type="ECO:0000256" key="9">
    <source>
        <dbReference type="PROSITE-ProRule" id="PRU00042"/>
    </source>
</evidence>
<dbReference type="EMBL" id="AHAT01039316">
    <property type="status" value="NOT_ANNOTATED_CDS"/>
    <property type="molecule type" value="Genomic_DNA"/>
</dbReference>
<dbReference type="Proteomes" id="UP000018468">
    <property type="component" value="Linkage group LG28"/>
</dbReference>
<feature type="domain" description="C2H2-type" evidence="11">
    <location>
        <begin position="382"/>
        <end position="409"/>
    </location>
</feature>
<keyword evidence="13" id="KW-1185">Reference proteome</keyword>
<dbReference type="Ensembl" id="ENSLOCT00000003342.1">
    <property type="protein sequence ID" value="ENSLOCP00000003335.1"/>
    <property type="gene ID" value="ENSLOCG00000002836.1"/>
</dbReference>
<dbReference type="FunFam" id="3.30.160.60:FF:001450">
    <property type="entry name" value="zinc finger protein 774"/>
    <property type="match status" value="1"/>
</dbReference>
<name>W5M4M7_LEPOC</name>
<dbReference type="PROSITE" id="PS00028">
    <property type="entry name" value="ZINC_FINGER_C2H2_1"/>
    <property type="match status" value="5"/>
</dbReference>
<accession>W5M4M7</accession>
<evidence type="ECO:0000256" key="7">
    <source>
        <dbReference type="ARBA" id="ARBA00023125"/>
    </source>
</evidence>
<dbReference type="FunFam" id="3.30.160.60:FF:000446">
    <property type="entry name" value="Zinc finger protein"/>
    <property type="match status" value="2"/>
</dbReference>
<reference evidence="12" key="2">
    <citation type="submission" date="2025-08" db="UniProtKB">
        <authorList>
            <consortium name="Ensembl"/>
        </authorList>
    </citation>
    <scope>IDENTIFICATION</scope>
</reference>
<reference evidence="13" key="1">
    <citation type="submission" date="2011-12" db="EMBL/GenBank/DDBJ databases">
        <title>The Draft Genome of Lepisosteus oculatus.</title>
        <authorList>
            <consortium name="The Broad Institute Genome Assembly &amp; Analysis Group"/>
            <consortium name="Computational R&amp;D Group"/>
            <consortium name="and Sequencing Platform"/>
            <person name="Di Palma F."/>
            <person name="Alfoldi J."/>
            <person name="Johnson J."/>
            <person name="Berlin A."/>
            <person name="Gnerre S."/>
            <person name="Jaffe D."/>
            <person name="MacCallum I."/>
            <person name="Young S."/>
            <person name="Walker B.J."/>
            <person name="Lander E.S."/>
            <person name="Lindblad-Toh K."/>
        </authorList>
    </citation>
    <scope>NUCLEOTIDE SEQUENCE [LARGE SCALE GENOMIC DNA]</scope>
</reference>
<dbReference type="GO" id="GO:0008270">
    <property type="term" value="F:zinc ion binding"/>
    <property type="evidence" value="ECO:0007669"/>
    <property type="project" value="UniProtKB-KW"/>
</dbReference>
<keyword evidence="6" id="KW-0862">Zinc</keyword>
<keyword evidence="3" id="KW-0479">Metal-binding</keyword>
<keyword evidence="8" id="KW-0539">Nucleus</keyword>
<feature type="domain" description="C2H2-type" evidence="11">
    <location>
        <begin position="452"/>
        <end position="479"/>
    </location>
</feature>
<dbReference type="InterPro" id="IPR036236">
    <property type="entry name" value="Znf_C2H2_sf"/>
</dbReference>
<reference evidence="12" key="3">
    <citation type="submission" date="2025-09" db="UniProtKB">
        <authorList>
            <consortium name="Ensembl"/>
        </authorList>
    </citation>
    <scope>IDENTIFICATION</scope>
</reference>
<dbReference type="FunCoup" id="W5M4M7">
    <property type="interactions" value="2"/>
</dbReference>
<keyword evidence="4" id="KW-0677">Repeat</keyword>
<feature type="domain" description="C2H2-type" evidence="11">
    <location>
        <begin position="508"/>
        <end position="535"/>
    </location>
</feature>
<dbReference type="SUPFAM" id="SSF57667">
    <property type="entry name" value="beta-beta-alpha zinc fingers"/>
    <property type="match status" value="3"/>
</dbReference>
<dbReference type="AlphaFoldDB" id="W5M4M7"/>
<dbReference type="PANTHER" id="PTHR14003:SF19">
    <property type="entry name" value="YY2 TRANSCRIPTION FACTOR"/>
    <property type="match status" value="1"/>
</dbReference>
<dbReference type="eggNOG" id="KOG1721">
    <property type="taxonomic scope" value="Eukaryota"/>
</dbReference>
<keyword evidence="7" id="KW-0238">DNA-binding</keyword>
<dbReference type="InterPro" id="IPR013087">
    <property type="entry name" value="Znf_C2H2_type"/>
</dbReference>
<protein>
    <submittedName>
        <fullName evidence="12">Zinc finger protein 316-like</fullName>
    </submittedName>
</protein>
<evidence type="ECO:0000256" key="1">
    <source>
        <dbReference type="ARBA" id="ARBA00004123"/>
    </source>
</evidence>
<feature type="compositionally biased region" description="Basic and acidic residues" evidence="10">
    <location>
        <begin position="192"/>
        <end position="208"/>
    </location>
</feature>
<dbReference type="InParanoid" id="W5M4M7"/>
<dbReference type="HOGENOM" id="CLU_493433_0_0_1"/>
<feature type="region of interest" description="Disordered" evidence="10">
    <location>
        <begin position="272"/>
        <end position="344"/>
    </location>
</feature>
<dbReference type="Pfam" id="PF00096">
    <property type="entry name" value="zf-C2H2"/>
    <property type="match status" value="4"/>
</dbReference>
<evidence type="ECO:0000256" key="4">
    <source>
        <dbReference type="ARBA" id="ARBA00022737"/>
    </source>
</evidence>
<dbReference type="GeneTree" id="ENSGT01150000286971"/>
<dbReference type="GO" id="GO:0005634">
    <property type="term" value="C:nucleus"/>
    <property type="evidence" value="ECO:0007669"/>
    <property type="project" value="UniProtKB-SubCell"/>
</dbReference>
<dbReference type="RefSeq" id="XP_015194377.1">
    <property type="nucleotide sequence ID" value="XM_015338891.2"/>
</dbReference>
<sequence length="552" mass="58825">MSDTAAAFHTQLASVLEILVRAAVCEITELVRGSFADFEVQIARIKEENDTLRWRLQLWQSAAAVGQAGEVVCRRPVAGTDDRSVGAAGDRDTASVAAEEDMADLYPAGFMDGVADQRAETIKQEAADLEESLLLKEEDLEEESDSGDPEGGLLTSGKSPGDDAGRAPAEQPGCEGLWVPSLRQDPHPVPPESEKEWLGPRSEEEIGEPRSACVGEPGTGNVTQRLNALGYGHGLEGASSHTGLQPQRCSPAGTVVTTGQDQEVLKEQGIGFWSDHGEPQPLRSNPSGPGERIPQPCSGAPGAHPEPDPVRIKEETEPQGGGGLEPDQNQQIGPLGFLGRTGGRGEPIAGESCLECGTCRGGPPGVPGPQRRAEAGSGAGPFPCALCGKLFGQLSRLRTHQQIHGVTRSFRTAPAPPAAPARPNICPQCGKGFLHPDSLKTHLRVHTGERPHPCGLCGKAFGHLRNLKRHLRIHTGERPYGCPYCGKRFNQSNSLKTHQRIHTGERPYGCAQCGTRFMRLVCLKKHHAAHLRDRAPGGPVGAPPLRPYPVQA</sequence>
<dbReference type="Gene3D" id="3.30.160.60">
    <property type="entry name" value="Classic Zinc Finger"/>
    <property type="match status" value="5"/>
</dbReference>
<evidence type="ECO:0000256" key="3">
    <source>
        <dbReference type="ARBA" id="ARBA00022723"/>
    </source>
</evidence>
<feature type="region of interest" description="Disordered" evidence="10">
    <location>
        <begin position="138"/>
        <end position="218"/>
    </location>
</feature>
<dbReference type="OMA" id="HENDFQT"/>
<evidence type="ECO:0000313" key="12">
    <source>
        <dbReference type="Ensembl" id="ENSLOCP00000003335.1"/>
    </source>
</evidence>
<dbReference type="FunFam" id="3.30.160.60:FF:000100">
    <property type="entry name" value="Zinc finger 45-like"/>
    <property type="match status" value="1"/>
</dbReference>
<evidence type="ECO:0000259" key="11">
    <source>
        <dbReference type="PROSITE" id="PS50157"/>
    </source>
</evidence>
<evidence type="ECO:0000256" key="5">
    <source>
        <dbReference type="ARBA" id="ARBA00022771"/>
    </source>
</evidence>
<proteinExistence type="inferred from homology"/>
<dbReference type="FunFam" id="3.30.160.60:FF:001954">
    <property type="entry name" value="Zinc finger protein 787"/>
    <property type="match status" value="1"/>
</dbReference>
<evidence type="ECO:0000256" key="2">
    <source>
        <dbReference type="ARBA" id="ARBA00006991"/>
    </source>
</evidence>